<organism evidence="1">
    <name type="scientific">marine sediment metagenome</name>
    <dbReference type="NCBI Taxonomy" id="412755"/>
    <lineage>
        <taxon>unclassified sequences</taxon>
        <taxon>metagenomes</taxon>
        <taxon>ecological metagenomes</taxon>
    </lineage>
</organism>
<proteinExistence type="predicted"/>
<dbReference type="AlphaFoldDB" id="X1IK55"/>
<name>X1IK55_9ZZZZ</name>
<comment type="caution">
    <text evidence="1">The sequence shown here is derived from an EMBL/GenBank/DDBJ whole genome shotgun (WGS) entry which is preliminary data.</text>
</comment>
<gene>
    <name evidence="1" type="ORF">S03H2_64955</name>
</gene>
<dbReference type="EMBL" id="BARU01042249">
    <property type="protein sequence ID" value="GAH82806.1"/>
    <property type="molecule type" value="Genomic_DNA"/>
</dbReference>
<accession>X1IK55</accession>
<reference evidence="1" key="1">
    <citation type="journal article" date="2014" name="Front. Microbiol.">
        <title>High frequency of phylogenetically diverse reductive dehalogenase-homologous genes in deep subseafloor sedimentary metagenomes.</title>
        <authorList>
            <person name="Kawai M."/>
            <person name="Futagami T."/>
            <person name="Toyoda A."/>
            <person name="Takaki Y."/>
            <person name="Nishi S."/>
            <person name="Hori S."/>
            <person name="Arai W."/>
            <person name="Tsubouchi T."/>
            <person name="Morono Y."/>
            <person name="Uchiyama I."/>
            <person name="Ito T."/>
            <person name="Fujiyama A."/>
            <person name="Inagaki F."/>
            <person name="Takami H."/>
        </authorList>
    </citation>
    <scope>NUCLEOTIDE SEQUENCE</scope>
    <source>
        <strain evidence="1">Expedition CK06-06</strain>
    </source>
</reference>
<evidence type="ECO:0000313" key="1">
    <source>
        <dbReference type="EMBL" id="GAH82806.1"/>
    </source>
</evidence>
<protein>
    <submittedName>
        <fullName evidence="1">Uncharacterized protein</fullName>
    </submittedName>
</protein>
<sequence length="68" mass="8181">MPQEEIGKKQDQDQTSTWFQNRGLFSDHFLQARLPEWKEWKVDAELVPFRKSLQSLYDSKKPILPYLN</sequence>